<sequence>MWGQFSWPEFVQILPNYLVVGMTALLIYMTVFQIKAARGDANRRAAFDYFIRETNNDEFRELREKVFRVVNSNKNSGDMLKQLPNDNPDMVAVRKYLNRQEAFAAGVLNGGLCEEYSKNLIGSRFVQDWKFFEPYVCEARSISGNDNTYGYFCELARKWSKEGVS</sequence>
<protein>
    <recommendedName>
        <fullName evidence="4">DUF4760 domain-containing protein</fullName>
    </recommendedName>
</protein>
<evidence type="ECO:0008006" key="4">
    <source>
        <dbReference type="Google" id="ProtNLM"/>
    </source>
</evidence>
<dbReference type="EMBL" id="BSNJ01000006">
    <property type="protein sequence ID" value="GLQ21789.1"/>
    <property type="molecule type" value="Genomic_DNA"/>
</dbReference>
<keyword evidence="3" id="KW-1185">Reference proteome</keyword>
<reference evidence="2" key="2">
    <citation type="submission" date="2023-01" db="EMBL/GenBank/DDBJ databases">
        <title>Draft genome sequence of Algimonas porphyrae strain NBRC 108216.</title>
        <authorList>
            <person name="Sun Q."/>
            <person name="Mori K."/>
        </authorList>
    </citation>
    <scope>NUCLEOTIDE SEQUENCE</scope>
    <source>
        <strain evidence="2">NBRC 108216</strain>
    </source>
</reference>
<accession>A0ABQ5V4A1</accession>
<name>A0ABQ5V4A1_9PROT</name>
<evidence type="ECO:0000256" key="1">
    <source>
        <dbReference type="SAM" id="Phobius"/>
    </source>
</evidence>
<keyword evidence="1" id="KW-0812">Transmembrane</keyword>
<keyword evidence="1" id="KW-0472">Membrane</keyword>
<proteinExistence type="predicted"/>
<dbReference type="InterPro" id="IPR031876">
    <property type="entry name" value="DUF4760"/>
</dbReference>
<evidence type="ECO:0000313" key="2">
    <source>
        <dbReference type="EMBL" id="GLQ21789.1"/>
    </source>
</evidence>
<reference evidence="2" key="1">
    <citation type="journal article" date="2014" name="Int. J. Syst. Evol. Microbiol.">
        <title>Complete genome of a new Firmicutes species belonging to the dominant human colonic microbiota ('Ruminococcus bicirculans') reveals two chromosomes and a selective capacity to utilize plant glucans.</title>
        <authorList>
            <consortium name="NISC Comparative Sequencing Program"/>
            <person name="Wegmann U."/>
            <person name="Louis P."/>
            <person name="Goesmann A."/>
            <person name="Henrissat B."/>
            <person name="Duncan S.H."/>
            <person name="Flint H.J."/>
        </authorList>
    </citation>
    <scope>NUCLEOTIDE SEQUENCE</scope>
    <source>
        <strain evidence="2">NBRC 108216</strain>
    </source>
</reference>
<comment type="caution">
    <text evidence="2">The sequence shown here is derived from an EMBL/GenBank/DDBJ whole genome shotgun (WGS) entry which is preliminary data.</text>
</comment>
<dbReference type="Proteomes" id="UP001161390">
    <property type="component" value="Unassembled WGS sequence"/>
</dbReference>
<gene>
    <name evidence="2" type="ORF">GCM10007854_27440</name>
</gene>
<feature type="transmembrane region" description="Helical" evidence="1">
    <location>
        <begin position="14"/>
        <end position="34"/>
    </location>
</feature>
<organism evidence="2 3">
    <name type="scientific">Algimonas porphyrae</name>
    <dbReference type="NCBI Taxonomy" id="1128113"/>
    <lineage>
        <taxon>Bacteria</taxon>
        <taxon>Pseudomonadati</taxon>
        <taxon>Pseudomonadota</taxon>
        <taxon>Alphaproteobacteria</taxon>
        <taxon>Maricaulales</taxon>
        <taxon>Robiginitomaculaceae</taxon>
        <taxon>Algimonas</taxon>
    </lineage>
</organism>
<keyword evidence="1" id="KW-1133">Transmembrane helix</keyword>
<dbReference type="Pfam" id="PF15956">
    <property type="entry name" value="DUF4760"/>
    <property type="match status" value="1"/>
</dbReference>
<evidence type="ECO:0000313" key="3">
    <source>
        <dbReference type="Proteomes" id="UP001161390"/>
    </source>
</evidence>